<dbReference type="InterPro" id="IPR000626">
    <property type="entry name" value="Ubiquitin-like_dom"/>
</dbReference>
<dbReference type="Gene3D" id="3.10.20.90">
    <property type="entry name" value="Phosphatidylinositol 3-kinase Catalytic Subunit, Chain A, domain 1"/>
    <property type="match status" value="1"/>
</dbReference>
<dbReference type="Proteomes" id="UP001141434">
    <property type="component" value="Unassembled WGS sequence"/>
</dbReference>
<evidence type="ECO:0000313" key="5">
    <source>
        <dbReference type="Proteomes" id="UP001141434"/>
    </source>
</evidence>
<dbReference type="InterPro" id="IPR003103">
    <property type="entry name" value="BAG_domain"/>
</dbReference>
<feature type="domain" description="BAG" evidence="3">
    <location>
        <begin position="296"/>
        <end position="355"/>
    </location>
</feature>
<evidence type="ECO:0000259" key="2">
    <source>
        <dbReference type="PROSITE" id="PS50053"/>
    </source>
</evidence>
<dbReference type="Pfam" id="PF02179">
    <property type="entry name" value="BAG"/>
    <property type="match status" value="1"/>
</dbReference>
<reference evidence="4" key="1">
    <citation type="submission" date="2022-11" db="EMBL/GenBank/DDBJ databases">
        <authorList>
            <person name="Petersen C."/>
        </authorList>
    </citation>
    <scope>NUCLEOTIDE SEQUENCE</scope>
    <source>
        <strain evidence="4">IBT 34128</strain>
    </source>
</reference>
<dbReference type="PROSITE" id="PS51035">
    <property type="entry name" value="BAG"/>
    <property type="match status" value="1"/>
</dbReference>
<gene>
    <name evidence="4" type="ORF">NUU61_009081</name>
</gene>
<dbReference type="GO" id="GO:0051087">
    <property type="term" value="F:protein-folding chaperone binding"/>
    <property type="evidence" value="ECO:0007669"/>
    <property type="project" value="InterPro"/>
</dbReference>
<evidence type="ECO:0000259" key="3">
    <source>
        <dbReference type="PROSITE" id="PS51035"/>
    </source>
</evidence>
<dbReference type="InterPro" id="IPR029071">
    <property type="entry name" value="Ubiquitin-like_domsf"/>
</dbReference>
<dbReference type="RefSeq" id="XP_056507899.1">
    <property type="nucleotide sequence ID" value="XM_056659606.1"/>
</dbReference>
<organism evidence="4 5">
    <name type="scientific">Penicillium alfredii</name>
    <dbReference type="NCBI Taxonomy" id="1506179"/>
    <lineage>
        <taxon>Eukaryota</taxon>
        <taxon>Fungi</taxon>
        <taxon>Dikarya</taxon>
        <taxon>Ascomycota</taxon>
        <taxon>Pezizomycotina</taxon>
        <taxon>Eurotiomycetes</taxon>
        <taxon>Eurotiomycetidae</taxon>
        <taxon>Eurotiales</taxon>
        <taxon>Aspergillaceae</taxon>
        <taxon>Penicillium</taxon>
    </lineage>
</organism>
<dbReference type="PROSITE" id="PS50053">
    <property type="entry name" value="UBIQUITIN_2"/>
    <property type="match status" value="1"/>
</dbReference>
<comment type="caution">
    <text evidence="4">The sequence shown here is derived from an EMBL/GenBank/DDBJ whole genome shotgun (WGS) entry which is preliminary data.</text>
</comment>
<sequence>MTLLPSPLAHSTLGEKCAVYLDHVTDHFPPFLHSLRPRLDPLLTYLPTPFRSLAQALPFDADEQTTALCVAVLVCVLSLIVMSWRNLWRRSPNYSSAPRVRDDDFSYIRPDDIVDPPLIGHHGGTADAEPDILCLRNRGTIYPLHFPAYAIDDGELTVGGLRQEAAAKMGAEQLNCVRLLYKGKLLKDDTRTCKTEGLKQHSEVLCVVSEVGASTPSDDSDYENERNDSHEGLQPPSREGPSRLAPPRPTSSGRSGTPSPAPSLKNLRAPLEQVNVLTAYLQQELIPLCDEYVTDPPTEPKKRDFEYKKLSEIILAQVMLKADGIEPDGNEAVRNARRALIKEAQATLNRLDKVEKL</sequence>
<dbReference type="SUPFAM" id="SSF63491">
    <property type="entry name" value="BAG domain"/>
    <property type="match status" value="1"/>
</dbReference>
<keyword evidence="5" id="KW-1185">Reference proteome</keyword>
<protein>
    <recommendedName>
        <fullName evidence="6">BAG domain-containing protein</fullName>
    </recommendedName>
</protein>
<dbReference type="SUPFAM" id="SSF54236">
    <property type="entry name" value="Ubiquitin-like"/>
    <property type="match status" value="1"/>
</dbReference>
<name>A0A9W9EMG0_9EURO</name>
<feature type="domain" description="Ubiquitin-like" evidence="2">
    <location>
        <begin position="157"/>
        <end position="213"/>
    </location>
</feature>
<feature type="region of interest" description="Disordered" evidence="1">
    <location>
        <begin position="212"/>
        <end position="265"/>
    </location>
</feature>
<dbReference type="Gene3D" id="1.20.58.120">
    <property type="entry name" value="BAG domain"/>
    <property type="match status" value="1"/>
</dbReference>
<dbReference type="OrthoDB" id="417450at2759"/>
<dbReference type="AlphaFoldDB" id="A0A9W9EMG0"/>
<evidence type="ECO:0000256" key="1">
    <source>
        <dbReference type="SAM" id="MobiDB-lite"/>
    </source>
</evidence>
<dbReference type="InterPro" id="IPR036533">
    <property type="entry name" value="BAG_dom_sf"/>
</dbReference>
<reference evidence="4" key="2">
    <citation type="journal article" date="2023" name="IMA Fungus">
        <title>Comparative genomic study of the Penicillium genus elucidates a diverse pangenome and 15 lateral gene transfer events.</title>
        <authorList>
            <person name="Petersen C."/>
            <person name="Sorensen T."/>
            <person name="Nielsen M.R."/>
            <person name="Sondergaard T.E."/>
            <person name="Sorensen J.L."/>
            <person name="Fitzpatrick D.A."/>
            <person name="Frisvad J.C."/>
            <person name="Nielsen K.L."/>
        </authorList>
    </citation>
    <scope>NUCLEOTIDE SEQUENCE</scope>
    <source>
        <strain evidence="4">IBT 34128</strain>
    </source>
</reference>
<dbReference type="SMART" id="SM00264">
    <property type="entry name" value="BAG"/>
    <property type="match status" value="1"/>
</dbReference>
<proteinExistence type="predicted"/>
<dbReference type="GeneID" id="81398775"/>
<dbReference type="EMBL" id="JAPMSZ010000011">
    <property type="protein sequence ID" value="KAJ5084502.1"/>
    <property type="molecule type" value="Genomic_DNA"/>
</dbReference>
<evidence type="ECO:0000313" key="4">
    <source>
        <dbReference type="EMBL" id="KAJ5084502.1"/>
    </source>
</evidence>
<accession>A0A9W9EMG0</accession>
<evidence type="ECO:0008006" key="6">
    <source>
        <dbReference type="Google" id="ProtNLM"/>
    </source>
</evidence>